<evidence type="ECO:0000256" key="1">
    <source>
        <dbReference type="SAM" id="MobiDB-lite"/>
    </source>
</evidence>
<proteinExistence type="predicted"/>
<evidence type="ECO:0000313" key="2">
    <source>
        <dbReference type="EMBL" id="EJO87065.1"/>
    </source>
</evidence>
<evidence type="ECO:0000313" key="3">
    <source>
        <dbReference type="Proteomes" id="UP000006455"/>
    </source>
</evidence>
<accession>J4SE18</accession>
<dbReference type="EMBL" id="AFVW02000006">
    <property type="protein sequence ID" value="EJO87065.1"/>
    <property type="molecule type" value="Genomic_DNA"/>
</dbReference>
<sequence length="221" mass="23638">MLMLKLKMMMMMMKMVTLRNRKRFPHSTSGHALFEFGPGFLDGFVPDFGLPGLLFVVRYGREGHRESPEHVPDLGAESAGANGFDGPCSVDVGGWAFQRAVVFHERPEPQLAVLAVHPAFGLQNLYVAIDVGCGFTLDGAGPLVELDGYDSGGVEVGVDPQPHEEALRSRLQIAESVIAVQLGGEQGATSGHHGSPPARRGPNSRCPMARSVQPVPAGIDN</sequence>
<dbReference type="AlphaFoldDB" id="J4SE18"/>
<name>J4SE18_9MYCO</name>
<feature type="region of interest" description="Disordered" evidence="1">
    <location>
        <begin position="185"/>
        <end position="221"/>
    </location>
</feature>
<reference evidence="2 3" key="1">
    <citation type="journal article" date="2011" name="J. Bacteriol.">
        <title>Genome sequence of the Mycobacterium colombiense type strain, CECT 3035.</title>
        <authorList>
            <person name="Gonzalez-Perez M."/>
            <person name="Murcia M.I."/>
            <person name="Landsman D."/>
            <person name="Jordan I.K."/>
            <person name="Marino-Ramirez L."/>
        </authorList>
    </citation>
    <scope>NUCLEOTIDE SEQUENCE [LARGE SCALE GENOMIC DNA]</scope>
    <source>
        <strain evidence="2 3">CECT 3035</strain>
    </source>
</reference>
<dbReference type="Proteomes" id="UP000006455">
    <property type="component" value="Unassembled WGS sequence"/>
</dbReference>
<gene>
    <name evidence="2" type="ORF">MCOL_V219256</name>
</gene>
<organism evidence="2 3">
    <name type="scientific">Mycobacterium colombiense CECT 3035</name>
    <dbReference type="NCBI Taxonomy" id="1041522"/>
    <lineage>
        <taxon>Bacteria</taxon>
        <taxon>Bacillati</taxon>
        <taxon>Actinomycetota</taxon>
        <taxon>Actinomycetes</taxon>
        <taxon>Mycobacteriales</taxon>
        <taxon>Mycobacteriaceae</taxon>
        <taxon>Mycobacterium</taxon>
        <taxon>Mycobacterium avium complex (MAC)</taxon>
    </lineage>
</organism>
<comment type="caution">
    <text evidence="2">The sequence shown here is derived from an EMBL/GenBank/DDBJ whole genome shotgun (WGS) entry which is preliminary data.</text>
</comment>
<protein>
    <submittedName>
        <fullName evidence="2">Uncharacterized protein</fullName>
    </submittedName>
</protein>